<feature type="chain" id="PRO_5004290698" description="DUF8019 domain-containing protein" evidence="1">
    <location>
        <begin position="22"/>
        <end position="325"/>
    </location>
</feature>
<evidence type="ECO:0000256" key="1">
    <source>
        <dbReference type="SAM" id="SignalP"/>
    </source>
</evidence>
<evidence type="ECO:0000313" key="4">
    <source>
        <dbReference type="Proteomes" id="UP000008553"/>
    </source>
</evidence>
<organism evidence="3 4">
    <name type="scientific">Plasmodium yoelii yoelii</name>
    <dbReference type="NCBI Taxonomy" id="73239"/>
    <lineage>
        <taxon>Eukaryota</taxon>
        <taxon>Sar</taxon>
        <taxon>Alveolata</taxon>
        <taxon>Apicomplexa</taxon>
        <taxon>Aconoidasida</taxon>
        <taxon>Haemosporida</taxon>
        <taxon>Plasmodiidae</taxon>
        <taxon>Plasmodium</taxon>
        <taxon>Plasmodium (Vinckeia)</taxon>
    </lineage>
</organism>
<gene>
    <name evidence="3" type="ORF">PY02050</name>
</gene>
<dbReference type="PANTHER" id="PTHR42535:SF2">
    <property type="entry name" value="CHROMOSOME UNDETERMINED SCAFFOLD_146, WHOLE GENOME SHOTGUN SEQUENCE"/>
    <property type="match status" value="1"/>
</dbReference>
<feature type="domain" description="DUF8019" evidence="2">
    <location>
        <begin position="245"/>
        <end position="321"/>
    </location>
</feature>
<dbReference type="SUPFAM" id="SSF49899">
    <property type="entry name" value="Concanavalin A-like lectins/glucanases"/>
    <property type="match status" value="1"/>
</dbReference>
<dbReference type="PANTHER" id="PTHR42535">
    <property type="entry name" value="OOKINETE PROTEIN, PUTATIVE-RELATED"/>
    <property type="match status" value="1"/>
</dbReference>
<dbReference type="Pfam" id="PF26058">
    <property type="entry name" value="DUF8019"/>
    <property type="match status" value="1"/>
</dbReference>
<protein>
    <recommendedName>
        <fullName evidence="2">DUF8019 domain-containing protein</fullName>
    </recommendedName>
</protein>
<comment type="caution">
    <text evidence="3">The sequence shown here is derived from an EMBL/GenBank/DDBJ whole genome shotgun (WGS) entry which is preliminary data.</text>
</comment>
<evidence type="ECO:0000313" key="3">
    <source>
        <dbReference type="EMBL" id="EAA21468.1"/>
    </source>
</evidence>
<reference evidence="3 4" key="1">
    <citation type="journal article" date="2002" name="Nature">
        <title>Genome sequence and comparative analysis of the model rodent malaria parasite Plasmodium yoelii yoelii.</title>
        <authorList>
            <person name="Carlton J.M."/>
            <person name="Angiuoli S.V."/>
            <person name="Suh B.B."/>
            <person name="Kooij T.W."/>
            <person name="Pertea M."/>
            <person name="Silva J.C."/>
            <person name="Ermolaeva M.D."/>
            <person name="Allen J.E."/>
            <person name="Selengut J.D."/>
            <person name="Koo H.L."/>
            <person name="Peterson J.D."/>
            <person name="Pop M."/>
            <person name="Kosack D.S."/>
            <person name="Shumway M.F."/>
            <person name="Bidwell S.L."/>
            <person name="Shallom S.J."/>
            <person name="van Aken S.E."/>
            <person name="Riedmuller S.B."/>
            <person name="Feldblyum T.V."/>
            <person name="Cho J.K."/>
            <person name="Quackenbush J."/>
            <person name="Sedegah M."/>
            <person name="Shoaibi A."/>
            <person name="Cummings L.M."/>
            <person name="Florens L."/>
            <person name="Yates J.R."/>
            <person name="Raine J.D."/>
            <person name="Sinden R.E."/>
            <person name="Harris M.A."/>
            <person name="Cunningham D.A."/>
            <person name="Preiser P.R."/>
            <person name="Bergman L.W."/>
            <person name="Vaidya A.B."/>
            <person name="van Lin L.H."/>
            <person name="Janse C.J."/>
            <person name="Waters A.P."/>
            <person name="Smith H.O."/>
            <person name="White O.R."/>
            <person name="Salzberg S.L."/>
            <person name="Venter J.C."/>
            <person name="Fraser C.M."/>
            <person name="Hoffman S.L."/>
            <person name="Gardner M.J."/>
            <person name="Carucci D.J."/>
        </authorList>
    </citation>
    <scope>NUCLEOTIDE SEQUENCE [LARGE SCALE GENOMIC DNA]</scope>
    <source>
        <strain evidence="3 4">17XNL</strain>
    </source>
</reference>
<sequence length="325" mass="37528">MSRKYIFFFFFLIINIKIAKLSKPTFNYFNEIAFSPQFEKIFENCFYIPNTLCLGETSSVISADNIHKGLIGKWTFDDMYAIDYSSNNNHMHKFIRAAPGFNGYGYSGAFLGGNIIHVHLIDGEEEKIEILLHPHITRLSIKIFGENNSNEGLSSIGYIPLRRWTNVAIKLSEKNIEIYINGIFDNSVYLKNNNIEKKGDINVGKNFKYSSFNGYIDELYYYNRNLNISEIKSFLFPSVTGINDTQFVYVGHYYCDYNMAMSINLCKNNYRLCSSADFYNGVIHYARINGIISEKSNLWTLDISPDLFQKGEKRIALCCKVYNHS</sequence>
<dbReference type="InterPro" id="IPR058332">
    <property type="entry name" value="DUF8019"/>
</dbReference>
<proteinExistence type="predicted"/>
<dbReference type="EMBL" id="AABL01000563">
    <property type="protein sequence ID" value="EAA21468.1"/>
    <property type="molecule type" value="Genomic_DNA"/>
</dbReference>
<dbReference type="Proteomes" id="UP000008553">
    <property type="component" value="Unassembled WGS sequence"/>
</dbReference>
<dbReference type="Pfam" id="PF13385">
    <property type="entry name" value="Laminin_G_3"/>
    <property type="match status" value="1"/>
</dbReference>
<name>Q7RMX8_PLAYO</name>
<evidence type="ECO:0000259" key="2">
    <source>
        <dbReference type="Pfam" id="PF26058"/>
    </source>
</evidence>
<dbReference type="Gene3D" id="2.60.120.200">
    <property type="match status" value="1"/>
</dbReference>
<dbReference type="AlphaFoldDB" id="Q7RMX8"/>
<accession>Q7RMX8</accession>
<dbReference type="InParanoid" id="Q7RMX8"/>
<dbReference type="PaxDb" id="73239-Q7RMX8"/>
<dbReference type="InterPro" id="IPR013320">
    <property type="entry name" value="ConA-like_dom_sf"/>
</dbReference>
<keyword evidence="4" id="KW-1185">Reference proteome</keyword>
<feature type="signal peptide" evidence="1">
    <location>
        <begin position="1"/>
        <end position="21"/>
    </location>
</feature>
<keyword evidence="1" id="KW-0732">Signal</keyword>